<protein>
    <submittedName>
        <fullName evidence="4">RNA chaperone Hfq</fullName>
    </submittedName>
</protein>
<sequence length="88" mass="10196">MAEKNFSTRIQDHMMNYLRRKHVPVTIFLKNGQILKGKVESFDSFTIKLAQTVNSRNNPNINQKTLTALVYKSCILTIIPAKKVMMKR</sequence>
<dbReference type="Proteomes" id="UP000234857">
    <property type="component" value="Unassembled WGS sequence"/>
</dbReference>
<evidence type="ECO:0000256" key="2">
    <source>
        <dbReference type="ARBA" id="ARBA00023016"/>
    </source>
</evidence>
<dbReference type="EMBL" id="PKTG01000107">
    <property type="protein sequence ID" value="PLX16698.1"/>
    <property type="molecule type" value="Genomic_DNA"/>
</dbReference>
<dbReference type="SUPFAM" id="SSF50182">
    <property type="entry name" value="Sm-like ribonucleoproteins"/>
    <property type="match status" value="1"/>
</dbReference>
<dbReference type="PANTHER" id="PTHR34772:SF1">
    <property type="entry name" value="RNA-BINDING PROTEIN HFQ"/>
    <property type="match status" value="1"/>
</dbReference>
<dbReference type="InterPro" id="IPR010920">
    <property type="entry name" value="LSM_dom_sf"/>
</dbReference>
<organism evidence="4 5">
    <name type="scientific">Muiribacterium halophilum</name>
    <dbReference type="NCBI Taxonomy" id="2053465"/>
    <lineage>
        <taxon>Bacteria</taxon>
        <taxon>Candidatus Muiribacteriota</taxon>
        <taxon>Candidatus Muiribacteriia</taxon>
        <taxon>Candidatus Muiribacteriales</taxon>
        <taxon>Candidatus Muiribacteriaceae</taxon>
        <taxon>Candidatus Muiribacterium</taxon>
    </lineage>
</organism>
<dbReference type="InterPro" id="IPR005001">
    <property type="entry name" value="Hfq"/>
</dbReference>
<dbReference type="InterPro" id="IPR047575">
    <property type="entry name" value="Sm"/>
</dbReference>
<dbReference type="Gene3D" id="2.30.30.100">
    <property type="match status" value="1"/>
</dbReference>
<evidence type="ECO:0000313" key="4">
    <source>
        <dbReference type="EMBL" id="PLX16698.1"/>
    </source>
</evidence>
<evidence type="ECO:0000259" key="3">
    <source>
        <dbReference type="PROSITE" id="PS52002"/>
    </source>
</evidence>
<dbReference type="GO" id="GO:0005829">
    <property type="term" value="C:cytosol"/>
    <property type="evidence" value="ECO:0007669"/>
    <property type="project" value="TreeGrafter"/>
</dbReference>
<keyword evidence="2" id="KW-0346">Stress response</keyword>
<accession>A0A2N5ZDF4</accession>
<evidence type="ECO:0000313" key="5">
    <source>
        <dbReference type="Proteomes" id="UP000234857"/>
    </source>
</evidence>
<dbReference type="GO" id="GO:0043487">
    <property type="term" value="P:regulation of RNA stability"/>
    <property type="evidence" value="ECO:0007669"/>
    <property type="project" value="TreeGrafter"/>
</dbReference>
<feature type="domain" description="Sm" evidence="3">
    <location>
        <begin position="12"/>
        <end position="84"/>
    </location>
</feature>
<gene>
    <name evidence="4" type="ORF">C0601_09480</name>
</gene>
<dbReference type="Pfam" id="PF17209">
    <property type="entry name" value="Hfq"/>
    <property type="match status" value="1"/>
</dbReference>
<dbReference type="GO" id="GO:0006355">
    <property type="term" value="P:regulation of DNA-templated transcription"/>
    <property type="evidence" value="ECO:0007669"/>
    <property type="project" value="InterPro"/>
</dbReference>
<proteinExistence type="predicted"/>
<evidence type="ECO:0000256" key="1">
    <source>
        <dbReference type="ARBA" id="ARBA00022884"/>
    </source>
</evidence>
<reference evidence="4 5" key="1">
    <citation type="submission" date="2017-11" db="EMBL/GenBank/DDBJ databases">
        <title>Genome-resolved metagenomics identifies genetic mobility, metabolic interactions, and unexpected diversity in perchlorate-reducing communities.</title>
        <authorList>
            <person name="Barnum T.P."/>
            <person name="Figueroa I.A."/>
            <person name="Carlstrom C.I."/>
            <person name="Lucas L.N."/>
            <person name="Engelbrektson A.L."/>
            <person name="Coates J.D."/>
        </authorList>
    </citation>
    <scope>NUCLEOTIDE SEQUENCE [LARGE SCALE GENOMIC DNA]</scope>
    <source>
        <strain evidence="4">BM706</strain>
    </source>
</reference>
<dbReference type="AlphaFoldDB" id="A0A2N5ZDF4"/>
<dbReference type="GO" id="GO:0003723">
    <property type="term" value="F:RNA binding"/>
    <property type="evidence" value="ECO:0007669"/>
    <property type="project" value="UniProtKB-KW"/>
</dbReference>
<dbReference type="PANTHER" id="PTHR34772">
    <property type="entry name" value="RNA-BINDING PROTEIN HFQ"/>
    <property type="match status" value="1"/>
</dbReference>
<name>A0A2N5ZDF4_MUIH1</name>
<comment type="caution">
    <text evidence="4">The sequence shown here is derived from an EMBL/GenBank/DDBJ whole genome shotgun (WGS) entry which is preliminary data.</text>
</comment>
<dbReference type="GO" id="GO:0045974">
    <property type="term" value="P:regulation of translation, ncRNA-mediated"/>
    <property type="evidence" value="ECO:0007669"/>
    <property type="project" value="TreeGrafter"/>
</dbReference>
<keyword evidence="1" id="KW-0694">RNA-binding</keyword>
<dbReference type="PROSITE" id="PS52002">
    <property type="entry name" value="SM"/>
    <property type="match status" value="1"/>
</dbReference>